<dbReference type="WBParaSite" id="PS1159_v2.g4978.t1">
    <property type="protein sequence ID" value="PS1159_v2.g4978.t1"/>
    <property type="gene ID" value="PS1159_v2.g4978"/>
</dbReference>
<organism evidence="1 2">
    <name type="scientific">Panagrolaimus sp. PS1159</name>
    <dbReference type="NCBI Taxonomy" id="55785"/>
    <lineage>
        <taxon>Eukaryota</taxon>
        <taxon>Metazoa</taxon>
        <taxon>Ecdysozoa</taxon>
        <taxon>Nematoda</taxon>
        <taxon>Chromadorea</taxon>
        <taxon>Rhabditida</taxon>
        <taxon>Tylenchina</taxon>
        <taxon>Panagrolaimomorpha</taxon>
        <taxon>Panagrolaimoidea</taxon>
        <taxon>Panagrolaimidae</taxon>
        <taxon>Panagrolaimus</taxon>
    </lineage>
</organism>
<evidence type="ECO:0000313" key="1">
    <source>
        <dbReference type="Proteomes" id="UP000887580"/>
    </source>
</evidence>
<protein>
    <submittedName>
        <fullName evidence="2">Uncharacterized protein</fullName>
    </submittedName>
</protein>
<evidence type="ECO:0000313" key="2">
    <source>
        <dbReference type="WBParaSite" id="PS1159_v2.g4978.t1"/>
    </source>
</evidence>
<name>A0AC35GG19_9BILA</name>
<sequence>MASSSITFRRRNVTFTNRPPQIVRYSYHGGGGADASTSISSFSNNNSSSGISKYPPMISSASASINEPTYQNMNDTSSSISSSPPPIYDNVPAMRHSPAPNINNNLPKNFAPIPPRKLPYMDGRRMSLGHRWANNDGIERIDVIQKNSGVTHVNIGDKSYYNNVMEDDDEDEEMAMHLYECIEQFNTACDKILGARQLIDTDTSLTSNDREKLLKLVNKSILQGKGRLDTFDQGATISTSSNRTTTLSGGTGSNASMGAPSHLASPSPTPSEPNKISIDANFINRYGPQIMHLLQENMSKQN</sequence>
<proteinExistence type="predicted"/>
<reference evidence="2" key="1">
    <citation type="submission" date="2022-11" db="UniProtKB">
        <authorList>
            <consortium name="WormBaseParasite"/>
        </authorList>
    </citation>
    <scope>IDENTIFICATION</scope>
</reference>
<accession>A0AC35GG19</accession>
<dbReference type="Proteomes" id="UP000887580">
    <property type="component" value="Unplaced"/>
</dbReference>